<feature type="domain" description="Calcineurin-like phosphoesterase" evidence="1">
    <location>
        <begin position="8"/>
        <end position="218"/>
    </location>
</feature>
<accession>A0A074VRU4</accession>
<evidence type="ECO:0000259" key="1">
    <source>
        <dbReference type="Pfam" id="PF00149"/>
    </source>
</evidence>
<dbReference type="GeneID" id="63916085"/>
<reference evidence="2 3" key="1">
    <citation type="journal article" date="2014" name="BMC Genomics">
        <title>Genome sequencing of four Aureobasidium pullulans varieties: biotechnological potential, stress tolerance, and description of new species.</title>
        <authorList>
            <person name="Gostin Ar C."/>
            <person name="Ohm R.A."/>
            <person name="Kogej T."/>
            <person name="Sonjak S."/>
            <person name="Turk M."/>
            <person name="Zajc J."/>
            <person name="Zalar P."/>
            <person name="Grube M."/>
            <person name="Sun H."/>
            <person name="Han J."/>
            <person name="Sharma A."/>
            <person name="Chiniquy J."/>
            <person name="Ngan C.Y."/>
            <person name="Lipzen A."/>
            <person name="Barry K."/>
            <person name="Grigoriev I.V."/>
            <person name="Gunde-Cimerman N."/>
        </authorList>
    </citation>
    <scope>NUCLEOTIDE SEQUENCE [LARGE SCALE GENOMIC DNA]</scope>
    <source>
        <strain evidence="2 3">CBS 110374</strain>
    </source>
</reference>
<gene>
    <name evidence="2" type="ORF">M437DRAFT_54567</name>
</gene>
<keyword evidence="3" id="KW-1185">Reference proteome</keyword>
<dbReference type="AlphaFoldDB" id="A0A074VRU4"/>
<dbReference type="PANTHER" id="PTHR12905:SF0">
    <property type="entry name" value="CALCINEURIN-LIKE PHOSPHOESTERASE DOMAIN-CONTAINING PROTEIN"/>
    <property type="match status" value="1"/>
</dbReference>
<organism evidence="2 3">
    <name type="scientific">Aureobasidium melanogenum (strain CBS 110374)</name>
    <name type="common">Aureobasidium pullulans var. melanogenum</name>
    <dbReference type="NCBI Taxonomy" id="1043003"/>
    <lineage>
        <taxon>Eukaryota</taxon>
        <taxon>Fungi</taxon>
        <taxon>Dikarya</taxon>
        <taxon>Ascomycota</taxon>
        <taxon>Pezizomycotina</taxon>
        <taxon>Dothideomycetes</taxon>
        <taxon>Dothideomycetidae</taxon>
        <taxon>Dothideales</taxon>
        <taxon>Saccotheciaceae</taxon>
        <taxon>Aureobasidium</taxon>
    </lineage>
</organism>
<dbReference type="PANTHER" id="PTHR12905">
    <property type="entry name" value="METALLOPHOSPHOESTERASE"/>
    <property type="match status" value="1"/>
</dbReference>
<dbReference type="RefSeq" id="XP_040877460.1">
    <property type="nucleotide sequence ID" value="XM_041022712.1"/>
</dbReference>
<dbReference type="InterPro" id="IPR004843">
    <property type="entry name" value="Calcineurin-like_PHP"/>
</dbReference>
<proteinExistence type="predicted"/>
<dbReference type="GO" id="GO:0016787">
    <property type="term" value="F:hydrolase activity"/>
    <property type="evidence" value="ECO:0007669"/>
    <property type="project" value="InterPro"/>
</dbReference>
<dbReference type="CDD" id="cd07379">
    <property type="entry name" value="MPP_239FB"/>
    <property type="match status" value="1"/>
</dbReference>
<evidence type="ECO:0000313" key="2">
    <source>
        <dbReference type="EMBL" id="KEQ60437.1"/>
    </source>
</evidence>
<name>A0A074VRU4_AURM1</name>
<dbReference type="InterPro" id="IPR051693">
    <property type="entry name" value="UPF0046_metallophosphoest"/>
</dbReference>
<dbReference type="InterPro" id="IPR029052">
    <property type="entry name" value="Metallo-depent_PP-like"/>
</dbReference>
<dbReference type="Pfam" id="PF00149">
    <property type="entry name" value="Metallophos"/>
    <property type="match status" value="1"/>
</dbReference>
<protein>
    <submittedName>
        <fullName evidence="2">Metallophosphoesterase domain-containing protein</fullName>
    </submittedName>
</protein>
<evidence type="ECO:0000313" key="3">
    <source>
        <dbReference type="Proteomes" id="UP000030672"/>
    </source>
</evidence>
<dbReference type="Gene3D" id="3.60.21.10">
    <property type="match status" value="1"/>
</dbReference>
<dbReference type="Proteomes" id="UP000030672">
    <property type="component" value="Unassembled WGS sequence"/>
</dbReference>
<dbReference type="SUPFAM" id="SSF56300">
    <property type="entry name" value="Metallo-dependent phosphatases"/>
    <property type="match status" value="1"/>
</dbReference>
<sequence>MQSYARVRFFIISDTHGEDLAHYPIEPIDVVIHCGDLTQDSELSEYKQAIKLLNNINAPLKLVIGGNHDFTLDNTLYRQKLTEASLPLPQQDNTVKTTYGNFGEAKAFFDAESTSDNSGIVLLDEGTHDIEVANGVRLKIYASSFVPSEENHYGYPYDPHPGHIWDIPPDVDIVITHPPPKGVLDYNNNTKRRAGCEMLFSAVAKAQPRLHCFGHVHEAWGAKIVTWRQEKPNYITHMTAIDGEKSEVIQSLAKLKGERAEANEDEQIRKKLGEIEARGYCYAAPELRKGGQTLFVNASIEGAETETQQLPWMVELDFPRSQT</sequence>
<dbReference type="HOGENOM" id="CLU_041441_2_0_1"/>
<dbReference type="EMBL" id="KL584843">
    <property type="protein sequence ID" value="KEQ60437.1"/>
    <property type="molecule type" value="Genomic_DNA"/>
</dbReference>